<dbReference type="InterPro" id="IPR050763">
    <property type="entry name" value="ABC_transporter_ATP-binding"/>
</dbReference>
<evidence type="ECO:0000256" key="4">
    <source>
        <dbReference type="ARBA" id="ARBA00049985"/>
    </source>
</evidence>
<dbReference type="AlphaFoldDB" id="A1S017"/>
<dbReference type="InterPro" id="IPR027417">
    <property type="entry name" value="P-loop_NTPase"/>
</dbReference>
<gene>
    <name evidence="6" type="ordered locus">Tpen_1400</name>
</gene>
<dbReference type="STRING" id="368408.Tpen_1400"/>
<keyword evidence="1" id="KW-0813">Transport</keyword>
<dbReference type="GO" id="GO:0043215">
    <property type="term" value="P:daunorubicin transport"/>
    <property type="evidence" value="ECO:0007669"/>
    <property type="project" value="InterPro"/>
</dbReference>
<evidence type="ECO:0000259" key="5">
    <source>
        <dbReference type="PROSITE" id="PS50893"/>
    </source>
</evidence>
<dbReference type="EnsemblBacteria" id="ABL78797">
    <property type="protein sequence ID" value="ABL78797"/>
    <property type="gene ID" value="Tpen_1400"/>
</dbReference>
<name>A1S017_THEPD</name>
<dbReference type="HOGENOM" id="CLU_000604_1_2_2"/>
<dbReference type="PANTHER" id="PTHR42711:SF18">
    <property type="entry name" value="ABC TRANSPORTER, ATP-BINDING PROTEIN"/>
    <property type="match status" value="1"/>
</dbReference>
<dbReference type="Proteomes" id="UP000000641">
    <property type="component" value="Chromosome"/>
</dbReference>
<proteinExistence type="inferred from homology"/>
<dbReference type="OrthoDB" id="87732at2157"/>
<dbReference type="SMART" id="SM00382">
    <property type="entry name" value="AAA"/>
    <property type="match status" value="1"/>
</dbReference>
<dbReference type="RefSeq" id="WP_011753062.1">
    <property type="nucleotide sequence ID" value="NC_008698.1"/>
</dbReference>
<dbReference type="Pfam" id="PF00005">
    <property type="entry name" value="ABC_tran"/>
    <property type="match status" value="1"/>
</dbReference>
<dbReference type="InterPro" id="IPR003439">
    <property type="entry name" value="ABC_transporter-like_ATP-bd"/>
</dbReference>
<comment type="similarity">
    <text evidence="4">Belongs to the ABC transporter superfamily. Drug exporter-1 (DrugE1) (TC 3.A.1.105) family.</text>
</comment>
<keyword evidence="3" id="KW-0067">ATP-binding</keyword>
<protein>
    <submittedName>
        <fullName evidence="6">Daunorubicin resistance ABC transporter ATPase subunit</fullName>
    </submittedName>
</protein>
<evidence type="ECO:0000256" key="3">
    <source>
        <dbReference type="ARBA" id="ARBA00022840"/>
    </source>
</evidence>
<evidence type="ECO:0000313" key="6">
    <source>
        <dbReference type="EMBL" id="ABL78797.1"/>
    </source>
</evidence>
<sequence>MSGGAVVAKNLVKVFRTREGGALFRGKRREVVALQGVSFEIRPGEIFGLLGPNGAGKTTTIKILSTLLLPDSGEAWVNGYSVLEEPRKVRESIGVSLYSDRGFYWKLTGRENLEYFARLYHLERGYARRRIEELLKLLDLEKDADRLVEEYSTGMKSKLNIARALLHDPPVLFLDEPTIGLDPNSARKVREVVLELKKSGKTILLTTHNMFEADMLADRVAIINKGRIIAVGSPRELKSRISGKQVVEVEVAGRPEEVREKVKSVQGVLATSLSAGSGNPYAGTLRVVYEGDGVLREVLSAVLDSGAKLLSVRTVEPTLEDVFAFYTGGGLEEN</sequence>
<dbReference type="KEGG" id="tpe:Tpen_1400"/>
<dbReference type="InterPro" id="IPR025302">
    <property type="entry name" value="DrrA1/2-like_C"/>
</dbReference>
<feature type="domain" description="ABC transporter" evidence="5">
    <location>
        <begin position="6"/>
        <end position="250"/>
    </location>
</feature>
<dbReference type="GO" id="GO:0016887">
    <property type="term" value="F:ATP hydrolysis activity"/>
    <property type="evidence" value="ECO:0007669"/>
    <property type="project" value="InterPro"/>
</dbReference>
<dbReference type="Gene3D" id="3.40.50.300">
    <property type="entry name" value="P-loop containing nucleotide triphosphate hydrolases"/>
    <property type="match status" value="1"/>
</dbReference>
<dbReference type="NCBIfam" id="TIGR01188">
    <property type="entry name" value="drrA"/>
    <property type="match status" value="1"/>
</dbReference>
<dbReference type="InterPro" id="IPR003593">
    <property type="entry name" value="AAA+_ATPase"/>
</dbReference>
<evidence type="ECO:0000256" key="2">
    <source>
        <dbReference type="ARBA" id="ARBA00022741"/>
    </source>
</evidence>
<dbReference type="GO" id="GO:0005524">
    <property type="term" value="F:ATP binding"/>
    <property type="evidence" value="ECO:0007669"/>
    <property type="project" value="UniProtKB-KW"/>
</dbReference>
<keyword evidence="7" id="KW-1185">Reference proteome</keyword>
<dbReference type="SUPFAM" id="SSF52540">
    <property type="entry name" value="P-loop containing nucleoside triphosphate hydrolases"/>
    <property type="match status" value="1"/>
</dbReference>
<dbReference type="PROSITE" id="PS50893">
    <property type="entry name" value="ABC_TRANSPORTER_2"/>
    <property type="match status" value="1"/>
</dbReference>
<dbReference type="GO" id="GO:1900753">
    <property type="term" value="P:doxorubicin transport"/>
    <property type="evidence" value="ECO:0007669"/>
    <property type="project" value="InterPro"/>
</dbReference>
<dbReference type="InterPro" id="IPR005894">
    <property type="entry name" value="DrrA"/>
</dbReference>
<evidence type="ECO:0000313" key="7">
    <source>
        <dbReference type="Proteomes" id="UP000000641"/>
    </source>
</evidence>
<evidence type="ECO:0000256" key="1">
    <source>
        <dbReference type="ARBA" id="ARBA00022448"/>
    </source>
</evidence>
<keyword evidence="2" id="KW-0547">Nucleotide-binding</keyword>
<reference evidence="7" key="1">
    <citation type="journal article" date="2008" name="J. Bacteriol.">
        <title>Genome sequence of Thermofilum pendens reveals an exceptional loss of biosynthetic pathways without genome reduction.</title>
        <authorList>
            <person name="Anderson I."/>
            <person name="Rodriguez J."/>
            <person name="Susanti D."/>
            <person name="Porat I."/>
            <person name="Reich C."/>
            <person name="Ulrich L.E."/>
            <person name="Elkins J.G."/>
            <person name="Mavromatis K."/>
            <person name="Lykidis A."/>
            <person name="Kim E."/>
            <person name="Thompson L.S."/>
            <person name="Nolan M."/>
            <person name="Land M."/>
            <person name="Copeland A."/>
            <person name="Lapidus A."/>
            <person name="Lucas S."/>
            <person name="Detter C."/>
            <person name="Zhulin I.B."/>
            <person name="Olsen G.J."/>
            <person name="Whitman W."/>
            <person name="Mukhopadhyay B."/>
            <person name="Bristow J."/>
            <person name="Kyrpides N."/>
        </authorList>
    </citation>
    <scope>NUCLEOTIDE SEQUENCE [LARGE SCALE GENOMIC DNA]</scope>
    <source>
        <strain evidence="7">DSM 2475 / Hrk 5</strain>
    </source>
</reference>
<organism evidence="6 7">
    <name type="scientific">Thermofilum pendens (strain DSM 2475 / Hrk 5)</name>
    <dbReference type="NCBI Taxonomy" id="368408"/>
    <lineage>
        <taxon>Archaea</taxon>
        <taxon>Thermoproteota</taxon>
        <taxon>Thermoprotei</taxon>
        <taxon>Thermofilales</taxon>
        <taxon>Thermofilaceae</taxon>
        <taxon>Thermofilum</taxon>
    </lineage>
</organism>
<dbReference type="Pfam" id="PF13732">
    <property type="entry name" value="DrrA1-3_C"/>
    <property type="match status" value="1"/>
</dbReference>
<dbReference type="eggNOG" id="arCOG00194">
    <property type="taxonomic scope" value="Archaea"/>
</dbReference>
<dbReference type="EMBL" id="CP000505">
    <property type="protein sequence ID" value="ABL78797.1"/>
    <property type="molecule type" value="Genomic_DNA"/>
</dbReference>
<dbReference type="GeneID" id="4600464"/>
<accession>A1S017</accession>
<dbReference type="PANTHER" id="PTHR42711">
    <property type="entry name" value="ABC TRANSPORTER ATP-BINDING PROTEIN"/>
    <property type="match status" value="1"/>
</dbReference>